<keyword evidence="1" id="KW-0812">Transmembrane</keyword>
<feature type="transmembrane region" description="Helical" evidence="1">
    <location>
        <begin position="40"/>
        <end position="57"/>
    </location>
</feature>
<dbReference type="InterPro" id="IPR008407">
    <property type="entry name" value="Brnchd-chn_aa_trnsp_AzlD"/>
</dbReference>
<dbReference type="EMBL" id="DVGZ01000103">
    <property type="protein sequence ID" value="HIR47861.1"/>
    <property type="molecule type" value="Genomic_DNA"/>
</dbReference>
<dbReference type="AlphaFoldDB" id="A0A9D1ANQ0"/>
<feature type="transmembrane region" description="Helical" evidence="1">
    <location>
        <begin position="86"/>
        <end position="107"/>
    </location>
</feature>
<accession>A0A9D1ANQ0</accession>
<feature type="transmembrane region" description="Helical" evidence="1">
    <location>
        <begin position="63"/>
        <end position="79"/>
    </location>
</feature>
<reference evidence="2" key="2">
    <citation type="journal article" date="2021" name="PeerJ">
        <title>Extensive microbial diversity within the chicken gut microbiome revealed by metagenomics and culture.</title>
        <authorList>
            <person name="Gilroy R."/>
            <person name="Ravi A."/>
            <person name="Getino M."/>
            <person name="Pursley I."/>
            <person name="Horton D.L."/>
            <person name="Alikhan N.F."/>
            <person name="Baker D."/>
            <person name="Gharbi K."/>
            <person name="Hall N."/>
            <person name="Watson M."/>
            <person name="Adriaenssens E.M."/>
            <person name="Foster-Nyarko E."/>
            <person name="Jarju S."/>
            <person name="Secka A."/>
            <person name="Antonio M."/>
            <person name="Oren A."/>
            <person name="Chaudhuri R.R."/>
            <person name="La Ragione R."/>
            <person name="Hildebrand F."/>
            <person name="Pallen M.J."/>
        </authorList>
    </citation>
    <scope>NUCLEOTIDE SEQUENCE</scope>
    <source>
        <strain evidence="2">ChiSxjej1B13-7958</strain>
    </source>
</reference>
<evidence type="ECO:0000313" key="2">
    <source>
        <dbReference type="EMBL" id="HIR47861.1"/>
    </source>
</evidence>
<organism evidence="2 3">
    <name type="scientific">Candidatus Caccousia avicola</name>
    <dbReference type="NCBI Taxonomy" id="2840721"/>
    <lineage>
        <taxon>Bacteria</taxon>
        <taxon>Bacillati</taxon>
        <taxon>Bacillota</taxon>
        <taxon>Clostridia</taxon>
        <taxon>Eubacteriales</taxon>
        <taxon>Oscillospiraceae</taxon>
        <taxon>Oscillospiraceae incertae sedis</taxon>
        <taxon>Candidatus Caccousia</taxon>
    </lineage>
</organism>
<name>A0A9D1ANQ0_9FIRM</name>
<reference evidence="2" key="1">
    <citation type="submission" date="2020-10" db="EMBL/GenBank/DDBJ databases">
        <authorList>
            <person name="Gilroy R."/>
        </authorList>
    </citation>
    <scope>NUCLEOTIDE SEQUENCE</scope>
    <source>
        <strain evidence="2">ChiSxjej1B13-7958</strain>
    </source>
</reference>
<protein>
    <submittedName>
        <fullName evidence="2">AzlD domain-containing protein</fullName>
    </submittedName>
</protein>
<evidence type="ECO:0000313" key="3">
    <source>
        <dbReference type="Proteomes" id="UP000824242"/>
    </source>
</evidence>
<dbReference type="Proteomes" id="UP000824242">
    <property type="component" value="Unassembled WGS sequence"/>
</dbReference>
<gene>
    <name evidence="2" type="ORF">IAB89_09455</name>
</gene>
<comment type="caution">
    <text evidence="2">The sequence shown here is derived from an EMBL/GenBank/DDBJ whole genome shotgun (WGS) entry which is preliminary data.</text>
</comment>
<keyword evidence="1" id="KW-0472">Membrane</keyword>
<sequence length="109" mass="11489">MNYAYVLTGVLIMALVTYVVRMLPLAVFRKKITNQFIQSFLAYVPYAVLSAMTFPAILSSTSSGWSAAAGLAVAIVLAYKDKGLLIVALGATAAVFVVEQGMALAGLPL</sequence>
<evidence type="ECO:0000256" key="1">
    <source>
        <dbReference type="SAM" id="Phobius"/>
    </source>
</evidence>
<keyword evidence="1" id="KW-1133">Transmembrane helix</keyword>
<feature type="transmembrane region" description="Helical" evidence="1">
    <location>
        <begin position="6"/>
        <end position="28"/>
    </location>
</feature>
<proteinExistence type="predicted"/>
<dbReference type="Pfam" id="PF05437">
    <property type="entry name" value="AzlD"/>
    <property type="match status" value="1"/>
</dbReference>